<protein>
    <submittedName>
        <fullName evidence="3">Cyanophycin synthetase</fullName>
    </submittedName>
</protein>
<dbReference type="Gene3D" id="3.30.470.20">
    <property type="entry name" value="ATP-grasp fold, B domain"/>
    <property type="match status" value="2"/>
</dbReference>
<dbReference type="SUPFAM" id="SSF53244">
    <property type="entry name" value="MurD-like peptide ligases, peptide-binding domain"/>
    <property type="match status" value="1"/>
</dbReference>
<dbReference type="Gene3D" id="3.90.190.20">
    <property type="entry name" value="Mur ligase, C-terminal domain"/>
    <property type="match status" value="1"/>
</dbReference>
<evidence type="ECO:0000313" key="4">
    <source>
        <dbReference type="Proteomes" id="UP000325797"/>
    </source>
</evidence>
<dbReference type="GO" id="GO:0005524">
    <property type="term" value="F:ATP binding"/>
    <property type="evidence" value="ECO:0007669"/>
    <property type="project" value="UniProtKB-UniRule"/>
</dbReference>
<proteinExistence type="predicted"/>
<dbReference type="InterPro" id="IPR036615">
    <property type="entry name" value="Mur_ligase_C_dom_sf"/>
</dbReference>
<dbReference type="Proteomes" id="UP000325797">
    <property type="component" value="Chromosome"/>
</dbReference>
<dbReference type="RefSeq" id="WP_151115754.1">
    <property type="nucleotide sequence ID" value="NZ_CP042582.1"/>
</dbReference>
<dbReference type="InterPro" id="IPR004218">
    <property type="entry name" value="GSHS_ATP-bd"/>
</dbReference>
<dbReference type="InterPro" id="IPR004101">
    <property type="entry name" value="Mur_ligase_C"/>
</dbReference>
<evidence type="ECO:0000256" key="1">
    <source>
        <dbReference type="PROSITE-ProRule" id="PRU00409"/>
    </source>
</evidence>
<evidence type="ECO:0000259" key="2">
    <source>
        <dbReference type="PROSITE" id="PS50975"/>
    </source>
</evidence>
<dbReference type="AlphaFoldDB" id="A0A5J6MV47"/>
<organism evidence="3 4">
    <name type="scientific">Hypericibacter adhaerens</name>
    <dbReference type="NCBI Taxonomy" id="2602016"/>
    <lineage>
        <taxon>Bacteria</taxon>
        <taxon>Pseudomonadati</taxon>
        <taxon>Pseudomonadota</taxon>
        <taxon>Alphaproteobacteria</taxon>
        <taxon>Rhodospirillales</taxon>
        <taxon>Dongiaceae</taxon>
        <taxon>Hypericibacter</taxon>
    </lineage>
</organism>
<dbReference type="GO" id="GO:0046872">
    <property type="term" value="F:metal ion binding"/>
    <property type="evidence" value="ECO:0007669"/>
    <property type="project" value="InterPro"/>
</dbReference>
<dbReference type="EMBL" id="CP042582">
    <property type="protein sequence ID" value="QEX21309.1"/>
    <property type="molecule type" value="Genomic_DNA"/>
</dbReference>
<accession>A0A5J6MV47</accession>
<gene>
    <name evidence="3" type="primary">cphA</name>
    <name evidence="3" type="ORF">FRZ61_12340</name>
</gene>
<dbReference type="PANTHER" id="PTHR23135:SF18">
    <property type="entry name" value="CYANOPHYCIN SYNTHETASE"/>
    <property type="match status" value="1"/>
</dbReference>
<name>A0A5J6MV47_9PROT</name>
<dbReference type="OrthoDB" id="9803907at2"/>
<dbReference type="KEGG" id="hadh:FRZ61_12340"/>
<keyword evidence="1" id="KW-0067">ATP-binding</keyword>
<dbReference type="InterPro" id="IPR011761">
    <property type="entry name" value="ATP-grasp"/>
</dbReference>
<dbReference type="Pfam" id="PF02955">
    <property type="entry name" value="GSH-S_ATP"/>
    <property type="match status" value="1"/>
</dbReference>
<keyword evidence="4" id="KW-1185">Reference proteome</keyword>
<dbReference type="Pfam" id="PF08245">
    <property type="entry name" value="Mur_ligase_M"/>
    <property type="match status" value="1"/>
</dbReference>
<reference evidence="3 4" key="1">
    <citation type="submission" date="2019-08" db="EMBL/GenBank/DDBJ databases">
        <title>Hyperibacter terrae gen. nov., sp. nov. and Hyperibacter viscosus sp. nov., two new members in the family Rhodospirillaceae isolated from the rhizosphere of Hypericum perforatum.</title>
        <authorList>
            <person name="Noviana Z."/>
        </authorList>
    </citation>
    <scope>NUCLEOTIDE SEQUENCE [LARGE SCALE GENOMIC DNA]</scope>
    <source>
        <strain evidence="3 4">R5959</strain>
    </source>
</reference>
<dbReference type="PANTHER" id="PTHR23135">
    <property type="entry name" value="MUR LIGASE FAMILY MEMBER"/>
    <property type="match status" value="1"/>
</dbReference>
<dbReference type="Gene3D" id="3.40.1190.10">
    <property type="entry name" value="Mur-like, catalytic domain"/>
    <property type="match status" value="1"/>
</dbReference>
<evidence type="ECO:0000313" key="3">
    <source>
        <dbReference type="EMBL" id="QEX21309.1"/>
    </source>
</evidence>
<dbReference type="PROSITE" id="PS50975">
    <property type="entry name" value="ATP_GRASP"/>
    <property type="match status" value="1"/>
</dbReference>
<dbReference type="SUPFAM" id="SSF56059">
    <property type="entry name" value="Glutathione synthetase ATP-binding domain-like"/>
    <property type="match status" value="1"/>
</dbReference>
<dbReference type="GO" id="GO:0004363">
    <property type="term" value="F:glutathione synthase activity"/>
    <property type="evidence" value="ECO:0007669"/>
    <property type="project" value="InterPro"/>
</dbReference>
<sequence>MIRLKGRRRFLWRNIHAPIPVMAGNLELGDAFGWTTAGLSAPVRALLRERLAGAADERDASDAAEFVARIAQQLQRIGDISPPLWGVGSRNPVKKTAIVFFACRDPFLAEACFPMAVQLADRIIQSPADGDAVEAELMGHIQRIRQRRLSVATHQMVEAVERHGIPWSRTAAGSNFVQLGQGVRQNRMTSSALTPESGLGRELAQHKLLTLGILAQLQLPVGQFAPVRDAASALKVAERLGYPVVLKPVLGDKGRAVFSGLRNAEDLQAVLKRVSLGREPFMLQTFLPGEDHRLLIIKGRLVAAAQRIPASVVGDGRHSVAELAAIENRNPRRIFGPLELLPLDAEADRILVQQGQTRDSVPEPGRRVQLRANANISTGGTSLDVTERVHPDNLRAAIRAAKALGLMVAGVDFICPDIGRSWREVGGGICEINTSIGMHPHTEANPNLDVPGLVLETVYPPGDEGRIPTAMITGTKGKTTTTLMLSRILEAAGHAVGNATTEGVTIDGELVLAGDHAEAHGASIVMQDPTVTAAVLETARGGLLQDGMYLDRCDVAALLNVGREQIGMHGVETLDEMAALKSKVLDAARKAVVLGADDPRTAAMARDCRVRLRTILFSLEPDSPEVRAHLGSGGEAIVIRAVEGRETIVHVDAQGAAVPLIGAEDFPASRGGLIRPNVANAMAAAGLALGLGVAPHHIREGLARYEITVASSRGRTNFVEGLPVRILFDRATDPASLTAMMPVIEAAAPQGRRICVLTAPGNRPDSHFGECAAVVAGRFDRYVCCEHDNFRRGKPPGEIADRLARGLAAAGVPEGLVSTARSPAEAARIVAKIAAADDFVAVFGWNVVETVEAYRAAFREAAATATG</sequence>
<feature type="domain" description="ATP-grasp" evidence="2">
    <location>
        <begin position="211"/>
        <end position="459"/>
    </location>
</feature>
<dbReference type="InterPro" id="IPR013221">
    <property type="entry name" value="Mur_ligase_cen"/>
</dbReference>
<dbReference type="InterPro" id="IPR036565">
    <property type="entry name" value="Mur-like_cat_sf"/>
</dbReference>
<dbReference type="Pfam" id="PF02875">
    <property type="entry name" value="Mur_ligase_C"/>
    <property type="match status" value="1"/>
</dbReference>
<keyword evidence="1" id="KW-0547">Nucleotide-binding</keyword>
<dbReference type="SUPFAM" id="SSF53623">
    <property type="entry name" value="MurD-like peptide ligases, catalytic domain"/>
    <property type="match status" value="1"/>
</dbReference>